<accession>A0ABT9NP05</accession>
<organism evidence="1 2">
    <name type="scientific">Nocardioides massiliensis</name>
    <dbReference type="NCBI Taxonomy" id="1325935"/>
    <lineage>
        <taxon>Bacteria</taxon>
        <taxon>Bacillati</taxon>
        <taxon>Actinomycetota</taxon>
        <taxon>Actinomycetes</taxon>
        <taxon>Propionibacteriales</taxon>
        <taxon>Nocardioidaceae</taxon>
        <taxon>Nocardioides</taxon>
    </lineage>
</organism>
<dbReference type="SUPFAM" id="SSF47240">
    <property type="entry name" value="Ferritin-like"/>
    <property type="match status" value="1"/>
</dbReference>
<evidence type="ECO:0000313" key="2">
    <source>
        <dbReference type="Proteomes" id="UP001240447"/>
    </source>
</evidence>
<dbReference type="Proteomes" id="UP001240447">
    <property type="component" value="Unassembled WGS sequence"/>
</dbReference>
<dbReference type="InterPro" id="IPR025859">
    <property type="entry name" value="AurF/CmlI"/>
</dbReference>
<sequence>MVAEIAPERTRPMSSAMSVVDEIDLDAPEIPEGLSDEEYRAVLHRLSVASVERKFDAFADIDWDHPDFEVKHDDPRWVLPMADPLGRSEWYRSQPQDKQIAMGLWRQANVFRVGWQFENILIRGIMQHVFSLPIHSPEYRYLMHEATEECHHTQMFQEAVNRIGINVPGMPLWIRALSPTFSLFANRFPVVFFSGVLAGEEPIDHVQKAILRGREELHPMMGRIMEIHVAEEARHISFAHEYIKRMSPRLKKRQRFIVSLIYPVLMRILGDAILVPPKEFRREFDIPDSVIKELYWDAPESRKMLSDVFADVRALAEDAGLMNPVARRWWRFLKMDGRPARFRSEPPVQFAA</sequence>
<protein>
    <recommendedName>
        <fullName evidence="3">Diiron oxygenase</fullName>
    </recommendedName>
</protein>
<dbReference type="Gene3D" id="1.10.620.20">
    <property type="entry name" value="Ribonucleotide Reductase, subunit A"/>
    <property type="match status" value="1"/>
</dbReference>
<keyword evidence="2" id="KW-1185">Reference proteome</keyword>
<gene>
    <name evidence="1" type="ORF">J2S59_001939</name>
</gene>
<reference evidence="1 2" key="1">
    <citation type="submission" date="2023-07" db="EMBL/GenBank/DDBJ databases">
        <title>Sequencing the genomes of 1000 actinobacteria strains.</title>
        <authorList>
            <person name="Klenk H.-P."/>
        </authorList>
    </citation>
    <scope>NUCLEOTIDE SEQUENCE [LARGE SCALE GENOMIC DNA]</scope>
    <source>
        <strain evidence="1 2">GD13</strain>
    </source>
</reference>
<dbReference type="InterPro" id="IPR009078">
    <property type="entry name" value="Ferritin-like_SF"/>
</dbReference>
<comment type="caution">
    <text evidence="1">The sequence shown here is derived from an EMBL/GenBank/DDBJ whole genome shotgun (WGS) entry which is preliminary data.</text>
</comment>
<dbReference type="InterPro" id="IPR012348">
    <property type="entry name" value="RNR-like"/>
</dbReference>
<proteinExistence type="predicted"/>
<dbReference type="RefSeq" id="WP_246360430.1">
    <property type="nucleotide sequence ID" value="NZ_CCXJ01000501.1"/>
</dbReference>
<dbReference type="Pfam" id="PF11583">
    <property type="entry name" value="AurF"/>
    <property type="match status" value="1"/>
</dbReference>
<evidence type="ECO:0008006" key="3">
    <source>
        <dbReference type="Google" id="ProtNLM"/>
    </source>
</evidence>
<name>A0ABT9NP05_9ACTN</name>
<dbReference type="EMBL" id="JAUSQM010000001">
    <property type="protein sequence ID" value="MDP9822130.1"/>
    <property type="molecule type" value="Genomic_DNA"/>
</dbReference>
<evidence type="ECO:0000313" key="1">
    <source>
        <dbReference type="EMBL" id="MDP9822130.1"/>
    </source>
</evidence>